<dbReference type="Pfam" id="PF00728">
    <property type="entry name" value="Glyco_hydro_20"/>
    <property type="match status" value="1"/>
</dbReference>
<dbReference type="InterPro" id="IPR025705">
    <property type="entry name" value="Beta_hexosaminidase_sua/sub"/>
</dbReference>
<dbReference type="PRINTS" id="PR00738">
    <property type="entry name" value="GLHYDRLASE20"/>
</dbReference>
<feature type="active site" description="Proton donor" evidence="4">
    <location>
        <position position="310"/>
    </location>
</feature>
<accession>A0A7X1B8A5</accession>
<dbReference type="Gene3D" id="3.20.20.80">
    <property type="entry name" value="Glycosidases"/>
    <property type="match status" value="1"/>
</dbReference>
<evidence type="ECO:0000259" key="5">
    <source>
        <dbReference type="Pfam" id="PF00728"/>
    </source>
</evidence>
<feature type="domain" description="Glycoside hydrolase family 20 catalytic" evidence="5">
    <location>
        <begin position="154"/>
        <end position="464"/>
    </location>
</feature>
<dbReference type="GO" id="GO:0016020">
    <property type="term" value="C:membrane"/>
    <property type="evidence" value="ECO:0007669"/>
    <property type="project" value="TreeGrafter"/>
</dbReference>
<dbReference type="GO" id="GO:0005764">
    <property type="term" value="C:lysosome"/>
    <property type="evidence" value="ECO:0007669"/>
    <property type="project" value="TreeGrafter"/>
</dbReference>
<dbReference type="GO" id="GO:0006689">
    <property type="term" value="P:ganglioside catabolic process"/>
    <property type="evidence" value="ECO:0007669"/>
    <property type="project" value="TreeGrafter"/>
</dbReference>
<dbReference type="SUPFAM" id="SSF51445">
    <property type="entry name" value="(Trans)glycosidases"/>
    <property type="match status" value="1"/>
</dbReference>
<reference evidence="7 8" key="1">
    <citation type="submission" date="2020-07" db="EMBL/GenBank/DDBJ databases">
        <authorList>
            <person name="Feng X."/>
        </authorList>
    </citation>
    <scope>NUCLEOTIDE SEQUENCE [LARGE SCALE GENOMIC DNA]</scope>
    <source>
        <strain evidence="7 8">JCM23202</strain>
    </source>
</reference>
<dbReference type="GO" id="GO:0005975">
    <property type="term" value="P:carbohydrate metabolic process"/>
    <property type="evidence" value="ECO:0007669"/>
    <property type="project" value="InterPro"/>
</dbReference>
<dbReference type="Proteomes" id="UP000526501">
    <property type="component" value="Unassembled WGS sequence"/>
</dbReference>
<comment type="caution">
    <text evidence="7">The sequence shown here is derived from an EMBL/GenBank/DDBJ whole genome shotgun (WGS) entry which is preliminary data.</text>
</comment>
<comment type="similarity">
    <text evidence="1">Belongs to the glycosyl hydrolase 20 family.</text>
</comment>
<dbReference type="EMBL" id="JACHVC010000013">
    <property type="protein sequence ID" value="MBC2607512.1"/>
    <property type="molecule type" value="Genomic_DNA"/>
</dbReference>
<keyword evidence="3" id="KW-0326">Glycosidase</keyword>
<dbReference type="AlphaFoldDB" id="A0A7X1B8A5"/>
<name>A0A7X1B8A5_9BACT</name>
<evidence type="ECO:0000313" key="8">
    <source>
        <dbReference type="Proteomes" id="UP000526501"/>
    </source>
</evidence>
<dbReference type="InterPro" id="IPR029018">
    <property type="entry name" value="Hex-like_dom2"/>
</dbReference>
<keyword evidence="8" id="KW-1185">Reference proteome</keyword>
<dbReference type="PANTHER" id="PTHR22600:SF21">
    <property type="entry name" value="BETA-HEXOSAMINIDASE A"/>
    <property type="match status" value="1"/>
</dbReference>
<dbReference type="InterPro" id="IPR017853">
    <property type="entry name" value="GH"/>
</dbReference>
<evidence type="ECO:0000313" key="7">
    <source>
        <dbReference type="EMBL" id="MBC2607512.1"/>
    </source>
</evidence>
<dbReference type="PANTHER" id="PTHR22600">
    <property type="entry name" value="BETA-HEXOSAMINIDASE"/>
    <property type="match status" value="1"/>
</dbReference>
<organism evidence="7 8">
    <name type="scientific">Pelagicoccus albus</name>
    <dbReference type="NCBI Taxonomy" id="415222"/>
    <lineage>
        <taxon>Bacteria</taxon>
        <taxon>Pseudomonadati</taxon>
        <taxon>Verrucomicrobiota</taxon>
        <taxon>Opitutia</taxon>
        <taxon>Puniceicoccales</taxon>
        <taxon>Pelagicoccaceae</taxon>
        <taxon>Pelagicoccus</taxon>
    </lineage>
</organism>
<evidence type="ECO:0000259" key="6">
    <source>
        <dbReference type="Pfam" id="PF02838"/>
    </source>
</evidence>
<proteinExistence type="inferred from homology"/>
<dbReference type="Pfam" id="PF02838">
    <property type="entry name" value="Glyco_hydro_20b"/>
    <property type="match status" value="1"/>
</dbReference>
<protein>
    <submittedName>
        <fullName evidence="7">Family 20 glycosylhydrolase</fullName>
    </submittedName>
</protein>
<dbReference type="RefSeq" id="WP_185661395.1">
    <property type="nucleotide sequence ID" value="NZ_CAWPOO010000013.1"/>
</dbReference>
<evidence type="ECO:0000256" key="3">
    <source>
        <dbReference type="ARBA" id="ARBA00023295"/>
    </source>
</evidence>
<dbReference type="Gene3D" id="3.30.379.10">
    <property type="entry name" value="Chitobiase/beta-hexosaminidase domain 2-like"/>
    <property type="match status" value="1"/>
</dbReference>
<evidence type="ECO:0000256" key="1">
    <source>
        <dbReference type="ARBA" id="ARBA00006285"/>
    </source>
</evidence>
<dbReference type="GO" id="GO:0004563">
    <property type="term" value="F:beta-N-acetylhexosaminidase activity"/>
    <property type="evidence" value="ECO:0007669"/>
    <property type="project" value="InterPro"/>
</dbReference>
<feature type="domain" description="Beta-hexosaminidase bacterial type N-terminal" evidence="6">
    <location>
        <begin position="12"/>
        <end position="150"/>
    </location>
</feature>
<gene>
    <name evidence="7" type="ORF">H5P27_15775</name>
</gene>
<dbReference type="InterPro" id="IPR015882">
    <property type="entry name" value="HEX_bac_N"/>
</dbReference>
<keyword evidence="2 7" id="KW-0378">Hydrolase</keyword>
<evidence type="ECO:0000256" key="4">
    <source>
        <dbReference type="PIRSR" id="PIRSR625705-1"/>
    </source>
</evidence>
<dbReference type="InterPro" id="IPR015883">
    <property type="entry name" value="Glyco_hydro_20_cat"/>
</dbReference>
<dbReference type="SUPFAM" id="SSF55545">
    <property type="entry name" value="beta-N-acetylhexosaminidase-like domain"/>
    <property type="match status" value="1"/>
</dbReference>
<dbReference type="CDD" id="cd06570">
    <property type="entry name" value="GH20_chitobiase-like_1"/>
    <property type="match status" value="1"/>
</dbReference>
<sequence>MSISSLHAEYSSNLMPVPAEIKNLEGKFVLGSDFPVAVEGATSEALEKAVFRSLRRLEHRTGLVFGRAPAGGDVYVEDAAAAKLVIVAKKASPDLPVLGEDESYFLSVSESGIRIESETTTGAQRALQTVFQLLDSDQENWFFSALEINDSPRFAWRGLMLDPCRHWQPIEVIKRNLDGMALVKMNVLHLHLSDDQGFRVESKVHPKLHELGSDGNYYTQTEIKEIIDYAAERGIRVVPEFDIPGHASSWVVGYPELASGPGPYYIERKWGVFDPTLDPTNEKVYEFLDTLFEEMTGVFPDPYFHIGGDENNGNQWSANERIQKFVKENDLEDNHGLQAYFNRRLNEILSKYNRKLVGWDEILHPDIPQSAIIQSWRGAEGLAAAAKAGHNVILSNGYYIDLIHPAKDHYLNDPLPEGHGLSEEEQARVLGGEATMWAEWVSPETIDSRVWPRTAAIAERLWSSGSVKDVDDMYRRLDYISNRLSDIGLLHDANQDLLVDRYAGDRASAESKEAIHELLTMIEPVKGYERSRQQPLMNQYIPLTGLADAARPDSRLSRQFDNAVDAVIAGDKELSSLSQFLGTFSEIASKLESAASELGPRSTEILALSKQIKELSILGTSLVSGDKSGLSKSEVETQLTELSTPVAAVDIPAVKAVEKLYAHLNK</sequence>
<evidence type="ECO:0000256" key="2">
    <source>
        <dbReference type="ARBA" id="ARBA00022801"/>
    </source>
</evidence>
<dbReference type="GO" id="GO:0030203">
    <property type="term" value="P:glycosaminoglycan metabolic process"/>
    <property type="evidence" value="ECO:0007669"/>
    <property type="project" value="TreeGrafter"/>
</dbReference>